<keyword evidence="2" id="KW-1185">Reference proteome</keyword>
<dbReference type="Proteomes" id="UP001556367">
    <property type="component" value="Unassembled WGS sequence"/>
</dbReference>
<accession>A0ABR3JYP9</accession>
<sequence>MRNGKHRMSIIQSALPPFTSLAALTPQVLCECARTRRDISSQEGEQFLIIRDEKRRVMSSAAVSGINGGPGFCRSYIATSVLEWPVCSSPLNQITVRYKGESPIPSFSKDTITTYSTQDAHFMHLRRGPGIRNPCGIRCCPEIRGWPRYRYQCR</sequence>
<name>A0ABR3JYP9_9AGAR</name>
<proteinExistence type="predicted"/>
<evidence type="ECO:0000313" key="1">
    <source>
        <dbReference type="EMBL" id="KAL0961039.1"/>
    </source>
</evidence>
<protein>
    <submittedName>
        <fullName evidence="1">Uncharacterized protein</fullName>
    </submittedName>
</protein>
<comment type="caution">
    <text evidence="1">The sequence shown here is derived from an EMBL/GenBank/DDBJ whole genome shotgun (WGS) entry which is preliminary data.</text>
</comment>
<dbReference type="EMBL" id="JASNQZ010000001">
    <property type="protein sequence ID" value="KAL0961039.1"/>
    <property type="molecule type" value="Genomic_DNA"/>
</dbReference>
<gene>
    <name evidence="1" type="ORF">HGRIS_006029</name>
</gene>
<reference evidence="2" key="1">
    <citation type="submission" date="2024-06" db="EMBL/GenBank/DDBJ databases">
        <title>Multi-omics analyses provide insights into the biosynthesis of the anticancer antibiotic pleurotin in Hohenbuehelia grisea.</title>
        <authorList>
            <person name="Weaver J.A."/>
            <person name="Alberti F."/>
        </authorList>
    </citation>
    <scope>NUCLEOTIDE SEQUENCE [LARGE SCALE GENOMIC DNA]</scope>
    <source>
        <strain evidence="2">T-177</strain>
    </source>
</reference>
<evidence type="ECO:0000313" key="2">
    <source>
        <dbReference type="Proteomes" id="UP001556367"/>
    </source>
</evidence>
<organism evidence="1 2">
    <name type="scientific">Hohenbuehelia grisea</name>
    <dbReference type="NCBI Taxonomy" id="104357"/>
    <lineage>
        <taxon>Eukaryota</taxon>
        <taxon>Fungi</taxon>
        <taxon>Dikarya</taxon>
        <taxon>Basidiomycota</taxon>
        <taxon>Agaricomycotina</taxon>
        <taxon>Agaricomycetes</taxon>
        <taxon>Agaricomycetidae</taxon>
        <taxon>Agaricales</taxon>
        <taxon>Pleurotineae</taxon>
        <taxon>Pleurotaceae</taxon>
        <taxon>Hohenbuehelia</taxon>
    </lineage>
</organism>